<dbReference type="OrthoDB" id="9769355at2"/>
<feature type="domain" description="Rieske" evidence="6">
    <location>
        <begin position="7"/>
        <end position="109"/>
    </location>
</feature>
<dbReference type="Gene3D" id="2.102.10.10">
    <property type="entry name" value="Rieske [2Fe-2S] iron-sulphur domain"/>
    <property type="match status" value="1"/>
</dbReference>
<evidence type="ECO:0000256" key="5">
    <source>
        <dbReference type="ARBA" id="ARBA00023014"/>
    </source>
</evidence>
<keyword evidence="2" id="KW-0479">Metal-binding</keyword>
<keyword evidence="1" id="KW-0001">2Fe-2S</keyword>
<dbReference type="AlphaFoldDB" id="A0A2S5GYW4"/>
<dbReference type="PANTHER" id="PTHR21266:SF60">
    <property type="entry name" value="3-KETOSTEROID-9-ALPHA-MONOOXYGENASE, OXYGENASE COMPONENT"/>
    <property type="match status" value="1"/>
</dbReference>
<evidence type="ECO:0000256" key="4">
    <source>
        <dbReference type="ARBA" id="ARBA00023004"/>
    </source>
</evidence>
<evidence type="ECO:0000259" key="6">
    <source>
        <dbReference type="PROSITE" id="PS51296"/>
    </source>
</evidence>
<dbReference type="EMBL" id="PREU01000001">
    <property type="protein sequence ID" value="PPA78189.1"/>
    <property type="molecule type" value="Genomic_DNA"/>
</dbReference>
<evidence type="ECO:0000256" key="2">
    <source>
        <dbReference type="ARBA" id="ARBA00022723"/>
    </source>
</evidence>
<dbReference type="InterPro" id="IPR036922">
    <property type="entry name" value="Rieske_2Fe-2S_sf"/>
</dbReference>
<keyword evidence="5" id="KW-0411">Iron-sulfur</keyword>
<dbReference type="InterPro" id="IPR044043">
    <property type="entry name" value="VanA_C_cat"/>
</dbReference>
<keyword evidence="3" id="KW-0560">Oxidoreductase</keyword>
<dbReference type="CDD" id="cd08878">
    <property type="entry name" value="RHO_alpha_C_DMO-like"/>
    <property type="match status" value="1"/>
</dbReference>
<dbReference type="PROSITE" id="PS51296">
    <property type="entry name" value="RIESKE"/>
    <property type="match status" value="1"/>
</dbReference>
<dbReference type="Gene3D" id="3.90.380.10">
    <property type="entry name" value="Naphthalene 1,2-dioxygenase Alpha Subunit, Chain A, domain 1"/>
    <property type="match status" value="1"/>
</dbReference>
<dbReference type="GO" id="GO:0016491">
    <property type="term" value="F:oxidoreductase activity"/>
    <property type="evidence" value="ECO:0007669"/>
    <property type="project" value="UniProtKB-KW"/>
</dbReference>
<dbReference type="Pfam" id="PF19112">
    <property type="entry name" value="VanA_C"/>
    <property type="match status" value="1"/>
</dbReference>
<accession>A0A2S5GYW4</accession>
<evidence type="ECO:0000313" key="8">
    <source>
        <dbReference type="Proteomes" id="UP000239990"/>
    </source>
</evidence>
<dbReference type="InterPro" id="IPR050584">
    <property type="entry name" value="Cholesterol_7-desaturase"/>
</dbReference>
<protein>
    <submittedName>
        <fullName evidence="7">LysR family transcriptional regulator</fullName>
    </submittedName>
</protein>
<name>A0A2S5GYW4_9BURK</name>
<keyword evidence="4" id="KW-0408">Iron</keyword>
<dbReference type="Pfam" id="PF00355">
    <property type="entry name" value="Rieske"/>
    <property type="match status" value="1"/>
</dbReference>
<organism evidence="7 8">
    <name type="scientific">Achromobacter spanius</name>
    <dbReference type="NCBI Taxonomy" id="217203"/>
    <lineage>
        <taxon>Bacteria</taxon>
        <taxon>Pseudomonadati</taxon>
        <taxon>Pseudomonadota</taxon>
        <taxon>Betaproteobacteria</taxon>
        <taxon>Burkholderiales</taxon>
        <taxon>Alcaligenaceae</taxon>
        <taxon>Achromobacter</taxon>
    </lineage>
</organism>
<dbReference type="Proteomes" id="UP000239990">
    <property type="component" value="Unassembled WGS sequence"/>
</dbReference>
<evidence type="ECO:0000313" key="7">
    <source>
        <dbReference type="EMBL" id="PPA78189.1"/>
    </source>
</evidence>
<dbReference type="SUPFAM" id="SSF50022">
    <property type="entry name" value="ISP domain"/>
    <property type="match status" value="1"/>
</dbReference>
<dbReference type="RefSeq" id="WP_104142157.1">
    <property type="nucleotide sequence ID" value="NZ_PREU01000001.1"/>
</dbReference>
<comment type="caution">
    <text evidence="7">The sequence shown here is derived from an EMBL/GenBank/DDBJ whole genome shotgun (WGS) entry which is preliminary data.</text>
</comment>
<dbReference type="PANTHER" id="PTHR21266">
    <property type="entry name" value="IRON-SULFUR DOMAIN CONTAINING PROTEIN"/>
    <property type="match status" value="1"/>
</dbReference>
<proteinExistence type="predicted"/>
<evidence type="ECO:0000256" key="3">
    <source>
        <dbReference type="ARBA" id="ARBA00023002"/>
    </source>
</evidence>
<evidence type="ECO:0000256" key="1">
    <source>
        <dbReference type="ARBA" id="ARBA00022714"/>
    </source>
</evidence>
<dbReference type="InterPro" id="IPR017941">
    <property type="entry name" value="Rieske_2Fe-2S"/>
</dbReference>
<gene>
    <name evidence="7" type="ORF">C4E15_02605</name>
</gene>
<dbReference type="SUPFAM" id="SSF55961">
    <property type="entry name" value="Bet v1-like"/>
    <property type="match status" value="1"/>
</dbReference>
<sequence length="355" mass="39721">MFVKNTWYVAAWDKEVTADGLFSRTLIGVPVLMYRDSTGTLVALEDRCCHRGAPLSMGRREGDCVRCMYHGLKFDASGACVEAPAQARIPPQARVNTFPVVERNRWIWIWMGDPERADATLIPDTQWLDHPDWRSLDGYIHYDVNYLLIADNLLDFSHLPFVHPTTLGGGEDYAAVAPKVERLPDGVRITRWTMNTEAPPFAAKVKNWPGRVDRWNIYNFTVPGILIMDSGMAPTGTGAQEGQRVDAAEFRGCQALTPETATSTHYFFAHPHNFAIDRPEVTASIHQSVVTAFDEDREIITAQQRSLSLAPDFKMVPLAIDAALSQFRWVVSRRVQEEQQLAPTVIPIATAPEAA</sequence>
<reference evidence="7 8" key="1">
    <citation type="submission" date="2018-02" db="EMBL/GenBank/DDBJ databases">
        <title>Draft Genome of Achromobacter spanius stain 6.</title>
        <authorList>
            <person name="Gunasekera T.S."/>
            <person name="Radwan O."/>
            <person name="Ruiz O.N."/>
        </authorList>
    </citation>
    <scope>NUCLEOTIDE SEQUENCE [LARGE SCALE GENOMIC DNA]</scope>
    <source>
        <strain evidence="7 8">6</strain>
    </source>
</reference>
<dbReference type="GO" id="GO:0051537">
    <property type="term" value="F:2 iron, 2 sulfur cluster binding"/>
    <property type="evidence" value="ECO:0007669"/>
    <property type="project" value="UniProtKB-KW"/>
</dbReference>
<dbReference type="GO" id="GO:0046872">
    <property type="term" value="F:metal ion binding"/>
    <property type="evidence" value="ECO:0007669"/>
    <property type="project" value="UniProtKB-KW"/>
</dbReference>